<dbReference type="AlphaFoldDB" id="A0A8S9K0Y2"/>
<organism evidence="2">
    <name type="scientific">Brassica cretica</name>
    <name type="common">Mustard</name>
    <dbReference type="NCBI Taxonomy" id="69181"/>
    <lineage>
        <taxon>Eukaryota</taxon>
        <taxon>Viridiplantae</taxon>
        <taxon>Streptophyta</taxon>
        <taxon>Embryophyta</taxon>
        <taxon>Tracheophyta</taxon>
        <taxon>Spermatophyta</taxon>
        <taxon>Magnoliopsida</taxon>
        <taxon>eudicotyledons</taxon>
        <taxon>Gunneridae</taxon>
        <taxon>Pentapetalae</taxon>
        <taxon>rosids</taxon>
        <taxon>malvids</taxon>
        <taxon>Brassicales</taxon>
        <taxon>Brassicaceae</taxon>
        <taxon>Brassiceae</taxon>
        <taxon>Brassica</taxon>
    </lineage>
</organism>
<evidence type="ECO:0000256" key="1">
    <source>
        <dbReference type="SAM" id="MobiDB-lite"/>
    </source>
</evidence>
<feature type="compositionally biased region" description="Basic and acidic residues" evidence="1">
    <location>
        <begin position="15"/>
        <end position="24"/>
    </location>
</feature>
<dbReference type="EMBL" id="QGKY02000190">
    <property type="protein sequence ID" value="KAF2587841.1"/>
    <property type="molecule type" value="Genomic_DNA"/>
</dbReference>
<feature type="region of interest" description="Disordered" evidence="1">
    <location>
        <begin position="54"/>
        <end position="93"/>
    </location>
</feature>
<gene>
    <name evidence="2" type="ORF">F2Q70_00040329</name>
</gene>
<comment type="caution">
    <text evidence="2">The sequence shown here is derived from an EMBL/GenBank/DDBJ whole genome shotgun (WGS) entry which is preliminary data.</text>
</comment>
<feature type="compositionally biased region" description="Polar residues" evidence="1">
    <location>
        <begin position="1"/>
        <end position="12"/>
    </location>
</feature>
<proteinExistence type="predicted"/>
<evidence type="ECO:0000313" key="2">
    <source>
        <dbReference type="EMBL" id="KAF2587841.1"/>
    </source>
</evidence>
<sequence>MPFNVLQSQAAYDSQGRKPKERFEKFVDDDSRFNKFEGSRSNLVPRIGQGGKGLGFRDFSREGGKTARKTLIQPTSLRPPTVLHHLVNLREKP</sequence>
<reference evidence="2" key="1">
    <citation type="submission" date="2019-12" db="EMBL/GenBank/DDBJ databases">
        <title>Genome sequencing and annotation of Brassica cretica.</title>
        <authorList>
            <person name="Studholme D.J."/>
            <person name="Sarris P.F."/>
        </authorList>
    </citation>
    <scope>NUCLEOTIDE SEQUENCE</scope>
    <source>
        <strain evidence="2">PFS-102/07</strain>
        <tissue evidence="2">Leaf</tissue>
    </source>
</reference>
<accession>A0A8S9K0Y2</accession>
<protein>
    <submittedName>
        <fullName evidence="2">Uncharacterized protein</fullName>
    </submittedName>
</protein>
<feature type="region of interest" description="Disordered" evidence="1">
    <location>
        <begin position="1"/>
        <end position="24"/>
    </location>
</feature>
<name>A0A8S9K0Y2_BRACR</name>